<dbReference type="AlphaFoldDB" id="N1UYG4"/>
<accession>N1UYG4</accession>
<organism evidence="1 2">
    <name type="scientific">Arthrobacter crystallopoietes BAB-32</name>
    <dbReference type="NCBI Taxonomy" id="1246476"/>
    <lineage>
        <taxon>Bacteria</taxon>
        <taxon>Bacillati</taxon>
        <taxon>Actinomycetota</taxon>
        <taxon>Actinomycetes</taxon>
        <taxon>Micrococcales</taxon>
        <taxon>Micrococcaceae</taxon>
        <taxon>Crystallibacter</taxon>
    </lineage>
</organism>
<dbReference type="EMBL" id="ANPE02000230">
    <property type="protein sequence ID" value="EMY32804.1"/>
    <property type="molecule type" value="Genomic_DNA"/>
</dbReference>
<sequence length="121" mass="13875">MNRYGAQAQKMWQEAAPTRYRQLEDPEEFFSTLGRQAEQMVGELIPQIAGPDPAGEGYLVKVGRLNAAKLQAEEIVRADLLAPPEIEDEDENVNPDLQDWLDWKAEAEKLRLQMLEERDNH</sequence>
<dbReference type="RefSeq" id="WP_005272795.1">
    <property type="nucleotide sequence ID" value="NZ_ANPE02000230.1"/>
</dbReference>
<dbReference type="Proteomes" id="UP000010729">
    <property type="component" value="Unassembled WGS sequence"/>
</dbReference>
<proteinExistence type="predicted"/>
<evidence type="ECO:0008006" key="3">
    <source>
        <dbReference type="Google" id="ProtNLM"/>
    </source>
</evidence>
<gene>
    <name evidence="1" type="ORF">D477_018219</name>
</gene>
<keyword evidence="2" id="KW-1185">Reference proteome</keyword>
<reference evidence="1 2" key="1">
    <citation type="journal article" date="2013" name="Genome Announc.">
        <title>Draft Genome Sequence of Arthrobacter crystallopoietes Strain BAB-32, Revealing Genes for Bioremediation.</title>
        <authorList>
            <person name="Joshi M.N."/>
            <person name="Pandit A.S."/>
            <person name="Sharma A."/>
            <person name="Pandya R.V."/>
            <person name="Desai S.M."/>
            <person name="Saxena A.K."/>
            <person name="Bagatharia S.B."/>
        </authorList>
    </citation>
    <scope>NUCLEOTIDE SEQUENCE [LARGE SCALE GENOMIC DNA]</scope>
    <source>
        <strain evidence="1 2">BAB-32</strain>
    </source>
</reference>
<evidence type="ECO:0000313" key="2">
    <source>
        <dbReference type="Proteomes" id="UP000010729"/>
    </source>
</evidence>
<name>N1UYG4_9MICC</name>
<comment type="caution">
    <text evidence="1">The sequence shown here is derived from an EMBL/GenBank/DDBJ whole genome shotgun (WGS) entry which is preliminary data.</text>
</comment>
<protein>
    <recommendedName>
        <fullName evidence="3">TnpV protein</fullName>
    </recommendedName>
</protein>
<evidence type="ECO:0000313" key="1">
    <source>
        <dbReference type="EMBL" id="EMY32804.1"/>
    </source>
</evidence>